<accession>A0A448Z4K9</accession>
<organism evidence="1 2">
    <name type="scientific">Pseudo-nitzschia multistriata</name>
    <dbReference type="NCBI Taxonomy" id="183589"/>
    <lineage>
        <taxon>Eukaryota</taxon>
        <taxon>Sar</taxon>
        <taxon>Stramenopiles</taxon>
        <taxon>Ochrophyta</taxon>
        <taxon>Bacillariophyta</taxon>
        <taxon>Bacillariophyceae</taxon>
        <taxon>Bacillariophycidae</taxon>
        <taxon>Bacillariales</taxon>
        <taxon>Bacillariaceae</taxon>
        <taxon>Pseudo-nitzschia</taxon>
    </lineage>
</organism>
<proteinExistence type="predicted"/>
<dbReference type="Proteomes" id="UP000291116">
    <property type="component" value="Unassembled WGS sequence"/>
</dbReference>
<protein>
    <submittedName>
        <fullName evidence="1">Uncharacterized protein</fullName>
    </submittedName>
</protein>
<name>A0A448Z4K9_9STRA</name>
<dbReference type="AlphaFoldDB" id="A0A448Z4K9"/>
<dbReference type="EMBL" id="CAACVS010000112">
    <property type="protein sequence ID" value="VEU37006.1"/>
    <property type="molecule type" value="Genomic_DNA"/>
</dbReference>
<evidence type="ECO:0000313" key="1">
    <source>
        <dbReference type="EMBL" id="VEU37006.1"/>
    </source>
</evidence>
<keyword evidence="2" id="KW-1185">Reference proteome</keyword>
<reference evidence="1 2" key="1">
    <citation type="submission" date="2019-01" db="EMBL/GenBank/DDBJ databases">
        <authorList>
            <person name="Ferrante I. M."/>
        </authorList>
    </citation>
    <scope>NUCLEOTIDE SEQUENCE [LARGE SCALE GENOMIC DNA]</scope>
    <source>
        <strain evidence="1 2">B856</strain>
    </source>
</reference>
<gene>
    <name evidence="1" type="ORF">PSNMU_V1.4_AUG-EV-PASAV3_0037840</name>
</gene>
<sequence length="75" mass="7864">MSRLSLFEIEASKEDAIDVDDVDEAIVPVPGLVKSLPTIDTTCAGVFPSRDKNVTVPSATTKCPCCIDPGGRAVT</sequence>
<evidence type="ECO:0000313" key="2">
    <source>
        <dbReference type="Proteomes" id="UP000291116"/>
    </source>
</evidence>